<dbReference type="Proteomes" id="UP000515511">
    <property type="component" value="Chromosome"/>
</dbReference>
<evidence type="ECO:0000313" key="3">
    <source>
        <dbReference type="Proteomes" id="UP000515511"/>
    </source>
</evidence>
<dbReference type="AlphaFoldDB" id="A0A7G6Y923"/>
<dbReference type="RefSeq" id="WP_185278160.1">
    <property type="nucleotide sequence ID" value="NZ_CP043641.1"/>
</dbReference>
<evidence type="ECO:0000313" key="2">
    <source>
        <dbReference type="EMBL" id="QNE34988.1"/>
    </source>
</evidence>
<dbReference type="EMBL" id="CP043641">
    <property type="protein sequence ID" value="QNE34988.1"/>
    <property type="molecule type" value="Genomic_DNA"/>
</dbReference>
<gene>
    <name evidence="2" type="ORF">F1C12_07465</name>
</gene>
<accession>A0A7G6Y923</accession>
<dbReference type="KEGG" id="lse:F1C12_07465"/>
<protein>
    <submittedName>
        <fullName evidence="2">Uncharacterized protein</fullName>
    </submittedName>
</protein>
<name>A0A7G6Y923_9MICO</name>
<reference evidence="3" key="1">
    <citation type="submission" date="2019-09" db="EMBL/GenBank/DDBJ databases">
        <title>Antimicrobial potential of Antarctic Bacteria.</title>
        <authorList>
            <person name="Benaud N."/>
            <person name="Edwards R.J."/>
            <person name="Ferrari B.C."/>
        </authorList>
    </citation>
    <scope>NUCLEOTIDE SEQUENCE [LARGE SCALE GENOMIC DNA]</scope>
    <source>
        <strain evidence="3">INR9</strain>
    </source>
</reference>
<organism evidence="2 3">
    <name type="scientific">Leifsonia shinshuensis</name>
    <dbReference type="NCBI Taxonomy" id="150026"/>
    <lineage>
        <taxon>Bacteria</taxon>
        <taxon>Bacillati</taxon>
        <taxon>Actinomycetota</taxon>
        <taxon>Actinomycetes</taxon>
        <taxon>Micrococcales</taxon>
        <taxon>Microbacteriaceae</taxon>
        <taxon>Leifsonia</taxon>
    </lineage>
</organism>
<feature type="region of interest" description="Disordered" evidence="1">
    <location>
        <begin position="1"/>
        <end position="22"/>
    </location>
</feature>
<proteinExistence type="predicted"/>
<sequence length="61" mass="6629">MQNEAGTVDGDRPDDESAPDGLVSRLEVIEEQPLEARAESYAQLHEELSARLEGADAPRHG</sequence>
<evidence type="ECO:0000256" key="1">
    <source>
        <dbReference type="SAM" id="MobiDB-lite"/>
    </source>
</evidence>